<dbReference type="PANTHER" id="PTHR11931">
    <property type="entry name" value="PHOSPHOGLYCERATE MUTASE"/>
    <property type="match status" value="1"/>
</dbReference>
<reference evidence="8 9" key="1">
    <citation type="journal article" date="2018" name="Microbes Environ.">
        <title>Comparative Genomic Insights into Endofungal Lifestyles of Two Bacterial Endosymbionts, Mycoavidus cysteinexigens and Burkholderia rhizoxinica.</title>
        <authorList>
            <person name="Sharmin D."/>
            <person name="Guo Y."/>
            <person name="Nishizawa T."/>
            <person name="Ohshima S."/>
            <person name="Sato Y."/>
            <person name="Takashima Y."/>
            <person name="Narisawa K."/>
            <person name="Ohta H."/>
        </authorList>
    </citation>
    <scope>NUCLEOTIDE SEQUENCE [LARGE SCALE GENOMIC DNA]</scope>
    <source>
        <strain evidence="8 9">B1-EB</strain>
    </source>
</reference>
<dbReference type="InterPro" id="IPR005952">
    <property type="entry name" value="Phosphogly_mut1"/>
</dbReference>
<dbReference type="PROSITE" id="PS00175">
    <property type="entry name" value="PG_MUTASE"/>
    <property type="match status" value="1"/>
</dbReference>
<evidence type="ECO:0000256" key="2">
    <source>
        <dbReference type="ARBA" id="ARBA00006717"/>
    </source>
</evidence>
<dbReference type="InterPro" id="IPR029033">
    <property type="entry name" value="His_PPase_superfam"/>
</dbReference>
<evidence type="ECO:0000256" key="5">
    <source>
        <dbReference type="ARBA" id="ARBA00023235"/>
    </source>
</evidence>
<accession>A0A2Z6EXY0</accession>
<feature type="binding site" evidence="6">
    <location>
        <position position="98"/>
    </location>
    <ligand>
        <name>substrate</name>
    </ligand>
</feature>
<dbReference type="AlphaFoldDB" id="A0A2Z6EXY0"/>
<dbReference type="HAMAP" id="MF_01039">
    <property type="entry name" value="PGAM_GpmA"/>
    <property type="match status" value="1"/>
</dbReference>
<comment type="similarity">
    <text evidence="2 6">Belongs to the phosphoglycerate mutase family. BPG-dependent PGAM subfamily.</text>
</comment>
<dbReference type="PIRSF" id="PIRSF000709">
    <property type="entry name" value="6PFK_2-Ptase"/>
    <property type="match status" value="1"/>
</dbReference>
<dbReference type="GO" id="GO:0004619">
    <property type="term" value="F:phosphoglycerate mutase activity"/>
    <property type="evidence" value="ECO:0007669"/>
    <property type="project" value="UniProtKB-UniRule"/>
</dbReference>
<dbReference type="NCBIfam" id="TIGR01258">
    <property type="entry name" value="pgm_1"/>
    <property type="match status" value="1"/>
</dbReference>
<dbReference type="GO" id="GO:0006096">
    <property type="term" value="P:glycolytic process"/>
    <property type="evidence" value="ECO:0007669"/>
    <property type="project" value="UniProtKB-UniRule"/>
</dbReference>
<dbReference type="UniPathway" id="UPA00109">
    <property type="reaction ID" value="UER00186"/>
</dbReference>
<dbReference type="InterPro" id="IPR001345">
    <property type="entry name" value="PG/BPGM_mutase_AS"/>
</dbReference>
<evidence type="ECO:0000256" key="1">
    <source>
        <dbReference type="ARBA" id="ARBA00000380"/>
    </source>
</evidence>
<organism evidence="8 9">
    <name type="scientific">Mycoavidus cysteinexigens</name>
    <dbReference type="NCBI Taxonomy" id="1553431"/>
    <lineage>
        <taxon>Bacteria</taxon>
        <taxon>Pseudomonadati</taxon>
        <taxon>Pseudomonadota</taxon>
        <taxon>Betaproteobacteria</taxon>
        <taxon>Burkholderiales</taxon>
        <taxon>Burkholderiaceae</taxon>
        <taxon>Mycoavidus</taxon>
    </lineage>
</organism>
<keyword evidence="3 6" id="KW-0312">Gluconeogenesis</keyword>
<dbReference type="EMBL" id="AP018150">
    <property type="protein sequence ID" value="BBE10301.1"/>
    <property type="molecule type" value="Genomic_DNA"/>
</dbReference>
<dbReference type="EC" id="5.4.2.11" evidence="6 7"/>
<feature type="binding site" evidence="6">
    <location>
        <begin position="114"/>
        <end position="115"/>
    </location>
    <ligand>
        <name>substrate</name>
    </ligand>
</feature>
<comment type="subunit">
    <text evidence="6">Homodimer.</text>
</comment>
<dbReference type="KEGG" id="mcys:MCB1EB_2140"/>
<protein>
    <recommendedName>
        <fullName evidence="6 7">2,3-bisphosphoglycerate-dependent phosphoglycerate mutase</fullName>
        <shortName evidence="6">BPG-dependent PGAM</shortName>
        <shortName evidence="6">PGAM</shortName>
        <shortName evidence="6">Phosphoglyceromutase</shortName>
        <shortName evidence="6">dPGM</shortName>
        <ecNumber evidence="6 7">5.4.2.11</ecNumber>
    </recommendedName>
</protein>
<feature type="binding site" evidence="6">
    <location>
        <begin position="8"/>
        <end position="15"/>
    </location>
    <ligand>
        <name>substrate</name>
    </ligand>
</feature>
<dbReference type="GO" id="GO:0006094">
    <property type="term" value="P:gluconeogenesis"/>
    <property type="evidence" value="ECO:0007669"/>
    <property type="project" value="UniProtKB-UniRule"/>
</dbReference>
<dbReference type="RefSeq" id="WP_045364300.1">
    <property type="nucleotide sequence ID" value="NZ_AP018150.1"/>
</dbReference>
<evidence type="ECO:0000256" key="6">
    <source>
        <dbReference type="HAMAP-Rule" id="MF_01039"/>
    </source>
</evidence>
<dbReference type="InterPro" id="IPR013078">
    <property type="entry name" value="His_Pase_superF_clade-1"/>
</dbReference>
<feature type="active site" description="Tele-phosphohistidine intermediate" evidence="6">
    <location>
        <position position="9"/>
    </location>
</feature>
<sequence>MYKIALIRHGESTWNKENRFTGWMDVDLTEQGINEARQAGRQLQEAGYTFDLAYTSVLKRAIRTLWHIQDEMDLLYLPVVHSWRLNERHYGALTGLNKAETIAQYGAEQVLQWRRSYETPPPALVPTDLRAPYNDQRYAQIPQGELPLAECLKDTVARVLPLWKESIAPAIKAGQRIILAAHGNSLRALIKYLEGISDQDIIGVNIPNGVPLIYELDATLQPIARGYLGADLQPVGQTIVSHAARSVS</sequence>
<feature type="binding site" evidence="6">
    <location>
        <begin position="183"/>
        <end position="184"/>
    </location>
    <ligand>
        <name>substrate</name>
    </ligand>
</feature>
<dbReference type="Pfam" id="PF00300">
    <property type="entry name" value="His_Phos_1"/>
    <property type="match status" value="1"/>
</dbReference>
<keyword evidence="9" id="KW-1185">Reference proteome</keyword>
<feature type="binding site" evidence="6">
    <location>
        <begin position="87"/>
        <end position="90"/>
    </location>
    <ligand>
        <name>substrate</name>
    </ligand>
</feature>
<evidence type="ECO:0000256" key="4">
    <source>
        <dbReference type="ARBA" id="ARBA00023152"/>
    </source>
</evidence>
<keyword evidence="5 6" id="KW-0413">Isomerase</keyword>
<dbReference type="SMART" id="SM00855">
    <property type="entry name" value="PGAM"/>
    <property type="match status" value="1"/>
</dbReference>
<dbReference type="Gene3D" id="3.40.50.1240">
    <property type="entry name" value="Phosphoglycerate mutase-like"/>
    <property type="match status" value="1"/>
</dbReference>
<dbReference type="Proteomes" id="UP000282597">
    <property type="component" value="Chromosome"/>
</dbReference>
<evidence type="ECO:0000256" key="7">
    <source>
        <dbReference type="RuleBase" id="RU004512"/>
    </source>
</evidence>
<name>A0A2Z6EXY0_9BURK</name>
<gene>
    <name evidence="6" type="primary">gpmA</name>
    <name evidence="8" type="ORF">MCB1EB_2140</name>
</gene>
<dbReference type="SUPFAM" id="SSF53254">
    <property type="entry name" value="Phosphoglycerate mutase-like"/>
    <property type="match status" value="1"/>
</dbReference>
<dbReference type="NCBIfam" id="NF010713">
    <property type="entry name" value="PRK14115.1"/>
    <property type="match status" value="1"/>
</dbReference>
<feature type="site" description="Transition state stabilizer" evidence="6">
    <location>
        <position position="182"/>
    </location>
</feature>
<evidence type="ECO:0000313" key="9">
    <source>
        <dbReference type="Proteomes" id="UP000282597"/>
    </source>
</evidence>
<keyword evidence="4 6" id="KW-0324">Glycolysis</keyword>
<dbReference type="CDD" id="cd07067">
    <property type="entry name" value="HP_PGM_like"/>
    <property type="match status" value="1"/>
</dbReference>
<comment type="pathway">
    <text evidence="6 7">Carbohydrate degradation; glycolysis; pyruvate from D-glyceraldehyde 3-phosphate: step 3/5.</text>
</comment>
<feature type="binding site" evidence="6">
    <location>
        <position position="60"/>
    </location>
    <ligand>
        <name>substrate</name>
    </ligand>
</feature>
<feature type="active site" description="Proton donor/acceptor" evidence="6">
    <location>
        <position position="87"/>
    </location>
</feature>
<comment type="catalytic activity">
    <reaction evidence="1 6 7">
        <text>(2R)-2-phosphoglycerate = (2R)-3-phosphoglycerate</text>
        <dbReference type="Rhea" id="RHEA:15901"/>
        <dbReference type="ChEBI" id="CHEBI:58272"/>
        <dbReference type="ChEBI" id="CHEBI:58289"/>
        <dbReference type="EC" id="5.4.2.11"/>
    </reaction>
</comment>
<evidence type="ECO:0000256" key="3">
    <source>
        <dbReference type="ARBA" id="ARBA00022432"/>
    </source>
</evidence>
<dbReference type="FunFam" id="3.40.50.1240:FF:000003">
    <property type="entry name" value="2,3-bisphosphoglycerate-dependent phosphoglycerate mutase"/>
    <property type="match status" value="1"/>
</dbReference>
<proteinExistence type="inferred from homology"/>
<feature type="binding site" evidence="6">
    <location>
        <begin position="21"/>
        <end position="22"/>
    </location>
    <ligand>
        <name>substrate</name>
    </ligand>
</feature>
<comment type="function">
    <text evidence="6 7">Catalyzes the interconversion of 2-phosphoglycerate and 3-phosphoglycerate.</text>
</comment>
<evidence type="ECO:0000313" key="8">
    <source>
        <dbReference type="EMBL" id="BBE10301.1"/>
    </source>
</evidence>